<dbReference type="EMBL" id="CM044704">
    <property type="protein sequence ID" value="KAI5667403.1"/>
    <property type="molecule type" value="Genomic_DNA"/>
</dbReference>
<dbReference type="Proteomes" id="UP001060085">
    <property type="component" value="Linkage Group LG04"/>
</dbReference>
<name>A0ACC0B4G6_CATRO</name>
<gene>
    <name evidence="1" type="ORF">M9H77_17256</name>
</gene>
<evidence type="ECO:0000313" key="1">
    <source>
        <dbReference type="EMBL" id="KAI5667403.1"/>
    </source>
</evidence>
<protein>
    <submittedName>
        <fullName evidence="1">Uncharacterized protein</fullName>
    </submittedName>
</protein>
<comment type="caution">
    <text evidence="1">The sequence shown here is derived from an EMBL/GenBank/DDBJ whole genome shotgun (WGS) entry which is preliminary data.</text>
</comment>
<organism evidence="1 2">
    <name type="scientific">Catharanthus roseus</name>
    <name type="common">Madagascar periwinkle</name>
    <name type="synonym">Vinca rosea</name>
    <dbReference type="NCBI Taxonomy" id="4058"/>
    <lineage>
        <taxon>Eukaryota</taxon>
        <taxon>Viridiplantae</taxon>
        <taxon>Streptophyta</taxon>
        <taxon>Embryophyta</taxon>
        <taxon>Tracheophyta</taxon>
        <taxon>Spermatophyta</taxon>
        <taxon>Magnoliopsida</taxon>
        <taxon>eudicotyledons</taxon>
        <taxon>Gunneridae</taxon>
        <taxon>Pentapetalae</taxon>
        <taxon>asterids</taxon>
        <taxon>lamiids</taxon>
        <taxon>Gentianales</taxon>
        <taxon>Apocynaceae</taxon>
        <taxon>Rauvolfioideae</taxon>
        <taxon>Vinceae</taxon>
        <taxon>Catharanthinae</taxon>
        <taxon>Catharanthus</taxon>
    </lineage>
</organism>
<proteinExistence type="predicted"/>
<evidence type="ECO:0000313" key="2">
    <source>
        <dbReference type="Proteomes" id="UP001060085"/>
    </source>
</evidence>
<accession>A0ACC0B4G6</accession>
<reference evidence="2" key="1">
    <citation type="journal article" date="2023" name="Nat. Plants">
        <title>Single-cell RNA sequencing provides a high-resolution roadmap for understanding the multicellular compartmentation of specialized metabolism.</title>
        <authorList>
            <person name="Sun S."/>
            <person name="Shen X."/>
            <person name="Li Y."/>
            <person name="Li Y."/>
            <person name="Wang S."/>
            <person name="Li R."/>
            <person name="Zhang H."/>
            <person name="Shen G."/>
            <person name="Guo B."/>
            <person name="Wei J."/>
            <person name="Xu J."/>
            <person name="St-Pierre B."/>
            <person name="Chen S."/>
            <person name="Sun C."/>
        </authorList>
    </citation>
    <scope>NUCLEOTIDE SEQUENCE [LARGE SCALE GENOMIC DNA]</scope>
</reference>
<sequence length="166" mass="19535">MKLQAKLKNYYHNSNNPRFLNFYYLKNIHKCIKTIDYERNLVNMVFKIINRHPFEQSCAQQISKGTMKKIREIAPVDDSATVNYLRPDLKSATCPIKIPVRVLDDRFFIGIHCHCIPILVRFVGHIGIEFLEKVRVVIARNAKERNTTQPSKKIFKIKMSNDRLME</sequence>
<keyword evidence="2" id="KW-1185">Reference proteome</keyword>